<organism evidence="16 17">
    <name type="scientific">Hanseniaspora valbyensis NRRL Y-1626</name>
    <dbReference type="NCBI Taxonomy" id="766949"/>
    <lineage>
        <taxon>Eukaryota</taxon>
        <taxon>Fungi</taxon>
        <taxon>Dikarya</taxon>
        <taxon>Ascomycota</taxon>
        <taxon>Saccharomycotina</taxon>
        <taxon>Saccharomycetes</taxon>
        <taxon>Saccharomycodales</taxon>
        <taxon>Saccharomycodaceae</taxon>
        <taxon>Hanseniaspora</taxon>
    </lineage>
</organism>
<comment type="similarity">
    <text evidence="3">Belongs to the glycosyltransferase 39 family.</text>
</comment>
<dbReference type="Proteomes" id="UP000092321">
    <property type="component" value="Unassembled WGS sequence"/>
</dbReference>
<evidence type="ECO:0000259" key="15">
    <source>
        <dbReference type="SMART" id="SM00472"/>
    </source>
</evidence>
<evidence type="ECO:0000256" key="4">
    <source>
        <dbReference type="ARBA" id="ARBA00012839"/>
    </source>
</evidence>
<reference evidence="17" key="1">
    <citation type="journal article" date="2016" name="Proc. Natl. Acad. Sci. U.S.A.">
        <title>Comparative genomics of biotechnologically important yeasts.</title>
        <authorList>
            <person name="Riley R."/>
            <person name="Haridas S."/>
            <person name="Wolfe K.H."/>
            <person name="Lopes M.R."/>
            <person name="Hittinger C.T."/>
            <person name="Goeker M."/>
            <person name="Salamov A.A."/>
            <person name="Wisecaver J.H."/>
            <person name="Long T.M."/>
            <person name="Calvey C.H."/>
            <person name="Aerts A.L."/>
            <person name="Barry K.W."/>
            <person name="Choi C."/>
            <person name="Clum A."/>
            <person name="Coughlan A.Y."/>
            <person name="Deshpande S."/>
            <person name="Douglass A.P."/>
            <person name="Hanson S.J."/>
            <person name="Klenk H.-P."/>
            <person name="LaButti K.M."/>
            <person name="Lapidus A."/>
            <person name="Lindquist E.A."/>
            <person name="Lipzen A.M."/>
            <person name="Meier-Kolthoff J.P."/>
            <person name="Ohm R.A."/>
            <person name="Otillar R.P."/>
            <person name="Pangilinan J.L."/>
            <person name="Peng Y."/>
            <person name="Rokas A."/>
            <person name="Rosa C.A."/>
            <person name="Scheuner C."/>
            <person name="Sibirny A.A."/>
            <person name="Slot J.C."/>
            <person name="Stielow J.B."/>
            <person name="Sun H."/>
            <person name="Kurtzman C.P."/>
            <person name="Blackwell M."/>
            <person name="Grigoriev I.V."/>
            <person name="Jeffries T.W."/>
        </authorList>
    </citation>
    <scope>NUCLEOTIDE SEQUENCE [LARGE SCALE GENOMIC DNA]</scope>
    <source>
        <strain evidence="17">NRRL Y-1626</strain>
    </source>
</reference>
<accession>A0A1B7TJH4</accession>
<evidence type="ECO:0000256" key="3">
    <source>
        <dbReference type="ARBA" id="ARBA00007222"/>
    </source>
</evidence>
<dbReference type="InterPro" id="IPR036300">
    <property type="entry name" value="MIR_dom_sf"/>
</dbReference>
<keyword evidence="6" id="KW-0808">Transferase</keyword>
<feature type="non-terminal residue" evidence="16">
    <location>
        <position position="1"/>
    </location>
</feature>
<dbReference type="SMART" id="SM00472">
    <property type="entry name" value="MIR"/>
    <property type="match status" value="2"/>
</dbReference>
<dbReference type="Pfam" id="PF02366">
    <property type="entry name" value="PMT"/>
    <property type="match status" value="1"/>
</dbReference>
<dbReference type="PANTHER" id="PTHR10050:SF51">
    <property type="entry name" value="PROTEIN O-MANNOSYL-TRANSFERASE 1"/>
    <property type="match status" value="1"/>
</dbReference>
<evidence type="ECO:0000256" key="13">
    <source>
        <dbReference type="ARBA" id="ARBA00045102"/>
    </source>
</evidence>
<feature type="transmembrane region" description="Helical" evidence="14">
    <location>
        <begin position="92"/>
        <end position="113"/>
    </location>
</feature>
<evidence type="ECO:0000256" key="7">
    <source>
        <dbReference type="ARBA" id="ARBA00022692"/>
    </source>
</evidence>
<dbReference type="PANTHER" id="PTHR10050">
    <property type="entry name" value="DOLICHYL-PHOSPHATE-MANNOSE--PROTEIN MANNOSYLTRANSFERASE"/>
    <property type="match status" value="1"/>
</dbReference>
<comment type="catalytic activity">
    <reaction evidence="13">
        <text>a di-trans,poly-cis-dolichyl beta-D-mannosyl phosphate + L-seryl-[protein] = 3-O-(alpha-D-mannosyl)-L-seryl-[protein] + a di-trans,poly-cis-dolichyl phosphate + H(+)</text>
        <dbReference type="Rhea" id="RHEA:17377"/>
        <dbReference type="Rhea" id="RHEA-COMP:9863"/>
        <dbReference type="Rhea" id="RHEA-COMP:13546"/>
        <dbReference type="Rhea" id="RHEA-COMP:19498"/>
        <dbReference type="Rhea" id="RHEA-COMP:19501"/>
        <dbReference type="ChEBI" id="CHEBI:15378"/>
        <dbReference type="ChEBI" id="CHEBI:29999"/>
        <dbReference type="ChEBI" id="CHEBI:57683"/>
        <dbReference type="ChEBI" id="CHEBI:58211"/>
        <dbReference type="ChEBI" id="CHEBI:137321"/>
        <dbReference type="EC" id="2.4.1.109"/>
    </reaction>
</comment>
<dbReference type="EMBL" id="LXPE01000002">
    <property type="protein sequence ID" value="OBA28910.1"/>
    <property type="molecule type" value="Genomic_DNA"/>
</dbReference>
<feature type="transmembrane region" description="Helical" evidence="14">
    <location>
        <begin position="239"/>
        <end position="260"/>
    </location>
</feature>
<sequence>NSDKLYIIYHYIVVIFALLTRILYINKPAEVVFDEVHFGKFASYYLENEFFFDLHPPMGKICTYLLGKLVRYNGEFKFDDIGISYPEGVPFLLYRLFNCFLGVGICSLVFKILKELKMKPITCLLGAMLVVFDNSHIIESRLILLDAQLNFWIVASIYAFVRFYKLQLNIQKNFTWSWYLWLNLTGLFLSFVISIKYVGVLTFLMIGVAVAFNLWQLLDKNAKISDKTLLKHLLLRVQALIICPFIYYLFWFYLHFQILYKSGQGDNFMSPEFQRNLEESPILKESRDLNYFDIVNFKSSDGDCMLYSNENLKYPLQYPDGRISSQGQQVTCTPNDYHDDNSWWQILPTVEGVNSNHGVAFNAVVQLKHVKTNSILKAHDVASPLHPTNEEITTIPAENISPEDYEFTLFELDFVSGKAMDPKVPQMKTKYNKFRLIHVKTQVALLTDQDFVLPEWALHHYEVNGNKKIHETANQVWSMEKIKDLP</sequence>
<feature type="domain" description="MIR" evidence="15">
    <location>
        <begin position="425"/>
        <end position="482"/>
    </location>
</feature>
<evidence type="ECO:0000256" key="9">
    <source>
        <dbReference type="ARBA" id="ARBA00022824"/>
    </source>
</evidence>
<dbReference type="InterPro" id="IPR027005">
    <property type="entry name" value="PMT-like"/>
</dbReference>
<evidence type="ECO:0000256" key="14">
    <source>
        <dbReference type="SAM" id="Phobius"/>
    </source>
</evidence>
<dbReference type="SUPFAM" id="SSF82109">
    <property type="entry name" value="MIR domain"/>
    <property type="match status" value="1"/>
</dbReference>
<evidence type="ECO:0000256" key="1">
    <source>
        <dbReference type="ARBA" id="ARBA00004477"/>
    </source>
</evidence>
<gene>
    <name evidence="16" type="ORF">HANVADRAFT_16072</name>
</gene>
<keyword evidence="5" id="KW-0328">Glycosyltransferase</keyword>
<dbReference type="InterPro" id="IPR003342">
    <property type="entry name" value="ArnT-like_N"/>
</dbReference>
<dbReference type="Gene3D" id="2.80.10.50">
    <property type="match status" value="1"/>
</dbReference>
<keyword evidence="10 14" id="KW-1133">Transmembrane helix</keyword>
<evidence type="ECO:0000256" key="2">
    <source>
        <dbReference type="ARBA" id="ARBA00004922"/>
    </source>
</evidence>
<evidence type="ECO:0000313" key="17">
    <source>
        <dbReference type="Proteomes" id="UP000092321"/>
    </source>
</evidence>
<proteinExistence type="inferred from homology"/>
<comment type="subcellular location">
    <subcellularLocation>
        <location evidence="1">Endoplasmic reticulum membrane</location>
        <topology evidence="1">Multi-pass membrane protein</topology>
    </subcellularLocation>
</comment>
<keyword evidence="8" id="KW-0677">Repeat</keyword>
<keyword evidence="9" id="KW-0256">Endoplasmic reticulum</keyword>
<evidence type="ECO:0000256" key="12">
    <source>
        <dbReference type="ARBA" id="ARBA00045085"/>
    </source>
</evidence>
<dbReference type="EC" id="2.4.1.109" evidence="4"/>
<dbReference type="GO" id="GO:0005789">
    <property type="term" value="C:endoplasmic reticulum membrane"/>
    <property type="evidence" value="ECO:0007669"/>
    <property type="project" value="UniProtKB-SubCell"/>
</dbReference>
<evidence type="ECO:0000256" key="5">
    <source>
        <dbReference type="ARBA" id="ARBA00022676"/>
    </source>
</evidence>
<feature type="transmembrane region" description="Helical" evidence="14">
    <location>
        <begin position="176"/>
        <end position="195"/>
    </location>
</feature>
<name>A0A1B7TJH4_9ASCO</name>
<comment type="caution">
    <text evidence="16">The sequence shown here is derived from an EMBL/GenBank/DDBJ whole genome shotgun (WGS) entry which is preliminary data.</text>
</comment>
<keyword evidence="17" id="KW-1185">Reference proteome</keyword>
<evidence type="ECO:0000313" key="16">
    <source>
        <dbReference type="EMBL" id="OBA28910.1"/>
    </source>
</evidence>
<keyword evidence="11 14" id="KW-0472">Membrane</keyword>
<dbReference type="GO" id="GO:0004169">
    <property type="term" value="F:dolichyl-phosphate-mannose-protein mannosyltransferase activity"/>
    <property type="evidence" value="ECO:0007669"/>
    <property type="project" value="UniProtKB-EC"/>
</dbReference>
<dbReference type="InterPro" id="IPR016093">
    <property type="entry name" value="MIR_motif"/>
</dbReference>
<feature type="domain" description="MIR" evidence="15">
    <location>
        <begin position="286"/>
        <end position="349"/>
    </location>
</feature>
<comment type="catalytic activity">
    <reaction evidence="12">
        <text>a di-trans,poly-cis-dolichyl beta-D-mannosyl phosphate + L-threonyl-[protein] = 3-O-(alpha-D-mannosyl)-L-threonyl-[protein] + a di-trans,poly-cis-dolichyl phosphate + H(+)</text>
        <dbReference type="Rhea" id="RHEA:53396"/>
        <dbReference type="Rhea" id="RHEA-COMP:11060"/>
        <dbReference type="Rhea" id="RHEA-COMP:13547"/>
        <dbReference type="Rhea" id="RHEA-COMP:19498"/>
        <dbReference type="Rhea" id="RHEA-COMP:19501"/>
        <dbReference type="ChEBI" id="CHEBI:15378"/>
        <dbReference type="ChEBI" id="CHEBI:30013"/>
        <dbReference type="ChEBI" id="CHEBI:57683"/>
        <dbReference type="ChEBI" id="CHEBI:58211"/>
        <dbReference type="ChEBI" id="CHEBI:137323"/>
        <dbReference type="EC" id="2.4.1.109"/>
    </reaction>
</comment>
<keyword evidence="7 14" id="KW-0812">Transmembrane</keyword>
<dbReference type="Pfam" id="PF02815">
    <property type="entry name" value="MIR"/>
    <property type="match status" value="1"/>
</dbReference>
<evidence type="ECO:0000256" key="8">
    <source>
        <dbReference type="ARBA" id="ARBA00022737"/>
    </source>
</evidence>
<comment type="pathway">
    <text evidence="2">Protein modification; protein glycosylation.</text>
</comment>
<dbReference type="OrthoDB" id="292747at2759"/>
<protein>
    <recommendedName>
        <fullName evidence="4">dolichyl-phosphate-mannose--protein mannosyltransferase</fullName>
        <ecNumber evidence="4">2.4.1.109</ecNumber>
    </recommendedName>
</protein>
<feature type="transmembrane region" description="Helical" evidence="14">
    <location>
        <begin position="143"/>
        <end position="164"/>
    </location>
</feature>
<evidence type="ECO:0000256" key="10">
    <source>
        <dbReference type="ARBA" id="ARBA00022989"/>
    </source>
</evidence>
<feature type="non-terminal residue" evidence="16">
    <location>
        <position position="486"/>
    </location>
</feature>
<evidence type="ECO:0000256" key="6">
    <source>
        <dbReference type="ARBA" id="ARBA00022679"/>
    </source>
</evidence>
<feature type="transmembrane region" description="Helical" evidence="14">
    <location>
        <begin position="201"/>
        <end position="218"/>
    </location>
</feature>
<feature type="transmembrane region" description="Helical" evidence="14">
    <location>
        <begin position="7"/>
        <end position="25"/>
    </location>
</feature>
<dbReference type="AlphaFoldDB" id="A0A1B7TJH4"/>
<dbReference type="UniPathway" id="UPA00378"/>
<evidence type="ECO:0000256" key="11">
    <source>
        <dbReference type="ARBA" id="ARBA00023136"/>
    </source>
</evidence>